<reference evidence="1" key="1">
    <citation type="submission" date="2021-05" db="EMBL/GenBank/DDBJ databases">
        <title>Complete genome sequence of the cellulolytic planctomycete Telmatocola sphagniphila SP2T and characterization of the first cellulase from planctomycetes.</title>
        <authorList>
            <person name="Rakitin A.L."/>
            <person name="Beletsky A.V."/>
            <person name="Naumoff D.G."/>
            <person name="Kulichevskaya I.S."/>
            <person name="Mardanov A.V."/>
            <person name="Ravin N.V."/>
            <person name="Dedysh S.N."/>
        </authorList>
    </citation>
    <scope>NUCLEOTIDE SEQUENCE</scope>
    <source>
        <strain evidence="1">SP2T</strain>
    </source>
</reference>
<gene>
    <name evidence="1" type="ORF">KIH39_11985</name>
</gene>
<keyword evidence="2" id="KW-1185">Reference proteome</keyword>
<dbReference type="RefSeq" id="WP_213499726.1">
    <property type="nucleotide sequence ID" value="NZ_CP074694.1"/>
</dbReference>
<proteinExistence type="predicted"/>
<evidence type="ECO:0000313" key="1">
    <source>
        <dbReference type="EMBL" id="QVL34591.1"/>
    </source>
</evidence>
<organism evidence="1 2">
    <name type="scientific">Telmatocola sphagniphila</name>
    <dbReference type="NCBI Taxonomy" id="1123043"/>
    <lineage>
        <taxon>Bacteria</taxon>
        <taxon>Pseudomonadati</taxon>
        <taxon>Planctomycetota</taxon>
        <taxon>Planctomycetia</taxon>
        <taxon>Gemmatales</taxon>
        <taxon>Gemmataceae</taxon>
    </lineage>
</organism>
<dbReference type="EMBL" id="CP074694">
    <property type="protein sequence ID" value="QVL34591.1"/>
    <property type="molecule type" value="Genomic_DNA"/>
</dbReference>
<evidence type="ECO:0000313" key="2">
    <source>
        <dbReference type="Proteomes" id="UP000676194"/>
    </source>
</evidence>
<dbReference type="AlphaFoldDB" id="A0A8E6BA64"/>
<accession>A0A8E6BA64</accession>
<dbReference type="Proteomes" id="UP000676194">
    <property type="component" value="Chromosome"/>
</dbReference>
<dbReference type="KEGG" id="tsph:KIH39_11985"/>
<protein>
    <submittedName>
        <fullName evidence="1">Uncharacterized protein</fullName>
    </submittedName>
</protein>
<name>A0A8E6BA64_9BACT</name>
<sequence>MNAKTEELNEVLKQLWLAEKPKVILNYLEVFSNRALPVFDPRLIELTRHPDEKVRWRAFKTLSMNDHPILREHALKELEKGLSDCLNADLFIYNFFPGDEERILKALVLPDDLNQLHWLLSAIEDILEINPSADSSKLGVVIYAHTPCVNCRFKAIKHLARQSAIPSWMKEECRFDSNVECRELLKSMN</sequence>